<dbReference type="GO" id="GO:0044183">
    <property type="term" value="F:protein folding chaperone"/>
    <property type="evidence" value="ECO:0007669"/>
    <property type="project" value="TreeGrafter"/>
</dbReference>
<evidence type="ECO:0000259" key="2">
    <source>
        <dbReference type="PROSITE" id="PS50076"/>
    </source>
</evidence>
<dbReference type="GO" id="GO:0051082">
    <property type="term" value="F:unfolded protein binding"/>
    <property type="evidence" value="ECO:0007669"/>
    <property type="project" value="TreeGrafter"/>
</dbReference>
<dbReference type="AlphaFoldDB" id="A0A8H3LX41"/>
<dbReference type="GO" id="GO:0005737">
    <property type="term" value="C:cytoplasm"/>
    <property type="evidence" value="ECO:0007669"/>
    <property type="project" value="TreeGrafter"/>
</dbReference>
<feature type="region of interest" description="Disordered" evidence="1">
    <location>
        <begin position="105"/>
        <end position="126"/>
    </location>
</feature>
<dbReference type="PANTHER" id="PTHR43948:SF21">
    <property type="entry name" value="DNAJ DOMAIN-CONTAINING PROTEIN"/>
    <property type="match status" value="1"/>
</dbReference>
<dbReference type="Gene3D" id="1.10.287.110">
    <property type="entry name" value="DnaJ domain"/>
    <property type="match status" value="1"/>
</dbReference>
<dbReference type="SUPFAM" id="SSF46565">
    <property type="entry name" value="Chaperone J-domain"/>
    <property type="match status" value="1"/>
</dbReference>
<feature type="domain" description="J" evidence="2">
    <location>
        <begin position="30"/>
        <end position="109"/>
    </location>
</feature>
<reference evidence="3" key="1">
    <citation type="submission" date="2019-10" db="EMBL/GenBank/DDBJ databases">
        <title>Conservation and host-specific expression of non-tandemly repeated heterogenous ribosome RNA gene in arbuscular mycorrhizal fungi.</title>
        <authorList>
            <person name="Maeda T."/>
            <person name="Kobayashi Y."/>
            <person name="Nakagawa T."/>
            <person name="Ezawa T."/>
            <person name="Yamaguchi K."/>
            <person name="Bino T."/>
            <person name="Nishimoto Y."/>
            <person name="Shigenobu S."/>
            <person name="Kawaguchi M."/>
        </authorList>
    </citation>
    <scope>NUCLEOTIDE SEQUENCE</scope>
    <source>
        <strain evidence="3">HR1</strain>
    </source>
</reference>
<accession>A0A8H3LX41</accession>
<dbReference type="EMBL" id="BLAL01000236">
    <property type="protein sequence ID" value="GES94637.1"/>
    <property type="molecule type" value="Genomic_DNA"/>
</dbReference>
<sequence length="221" mass="24712">MNYVKDNRPIGFNLLRIMRKIRNPYSIRNEAHRTLAQSVPETATTDEIREAYKRKALETHPDRYTPGSKDSGINPRLSQEEAKIHFQKVADAYFVLSDKERRAQYDNTRASRKKRQGNSWQTSQADPDQVFGDVFEDLLRTEVENPSWFYAPIGAVTGACLGFICGNVPGLILGAYVGNKLGSIRDAKGMSVYDAFSRLNGNRKAAILAALASKLITAGRV</sequence>
<gene>
    <name evidence="3" type="ORF">RCL2_002136100</name>
</gene>
<dbReference type="CDD" id="cd06257">
    <property type="entry name" value="DnaJ"/>
    <property type="match status" value="1"/>
</dbReference>
<dbReference type="GO" id="GO:0051087">
    <property type="term" value="F:protein-folding chaperone binding"/>
    <property type="evidence" value="ECO:0007669"/>
    <property type="project" value="TreeGrafter"/>
</dbReference>
<organism evidence="3 4">
    <name type="scientific">Rhizophagus clarus</name>
    <dbReference type="NCBI Taxonomy" id="94130"/>
    <lineage>
        <taxon>Eukaryota</taxon>
        <taxon>Fungi</taxon>
        <taxon>Fungi incertae sedis</taxon>
        <taxon>Mucoromycota</taxon>
        <taxon>Glomeromycotina</taxon>
        <taxon>Glomeromycetes</taxon>
        <taxon>Glomerales</taxon>
        <taxon>Glomeraceae</taxon>
        <taxon>Rhizophagus</taxon>
    </lineage>
</organism>
<comment type="caution">
    <text evidence="3">The sequence shown here is derived from an EMBL/GenBank/DDBJ whole genome shotgun (WGS) entry which is preliminary data.</text>
</comment>
<dbReference type="SMART" id="SM00271">
    <property type="entry name" value="DnaJ"/>
    <property type="match status" value="1"/>
</dbReference>
<evidence type="ECO:0000313" key="3">
    <source>
        <dbReference type="EMBL" id="GES94637.1"/>
    </source>
</evidence>
<dbReference type="OrthoDB" id="442087at2759"/>
<dbReference type="PANTHER" id="PTHR43948">
    <property type="entry name" value="DNAJ HOMOLOG SUBFAMILY B"/>
    <property type="match status" value="1"/>
</dbReference>
<dbReference type="InterPro" id="IPR001623">
    <property type="entry name" value="DnaJ_domain"/>
</dbReference>
<protein>
    <submittedName>
        <fullName evidence="3">DnaJ-domain-containing protein</fullName>
    </submittedName>
</protein>
<dbReference type="GO" id="GO:0005634">
    <property type="term" value="C:nucleus"/>
    <property type="evidence" value="ECO:0007669"/>
    <property type="project" value="TreeGrafter"/>
</dbReference>
<proteinExistence type="predicted"/>
<dbReference type="InterPro" id="IPR036869">
    <property type="entry name" value="J_dom_sf"/>
</dbReference>
<feature type="region of interest" description="Disordered" evidence="1">
    <location>
        <begin position="55"/>
        <end position="74"/>
    </location>
</feature>
<dbReference type="Pfam" id="PF00226">
    <property type="entry name" value="DnaJ"/>
    <property type="match status" value="1"/>
</dbReference>
<dbReference type="PROSITE" id="PS50076">
    <property type="entry name" value="DNAJ_2"/>
    <property type="match status" value="1"/>
</dbReference>
<dbReference type="PRINTS" id="PR00625">
    <property type="entry name" value="JDOMAIN"/>
</dbReference>
<name>A0A8H3LX41_9GLOM</name>
<evidence type="ECO:0000256" key="1">
    <source>
        <dbReference type="SAM" id="MobiDB-lite"/>
    </source>
</evidence>
<evidence type="ECO:0000313" key="4">
    <source>
        <dbReference type="Proteomes" id="UP000615446"/>
    </source>
</evidence>
<feature type="compositionally biased region" description="Polar residues" evidence="1">
    <location>
        <begin position="117"/>
        <end position="126"/>
    </location>
</feature>
<dbReference type="Proteomes" id="UP000615446">
    <property type="component" value="Unassembled WGS sequence"/>
</dbReference>